<gene>
    <name evidence="1" type="ORF">LRB_545</name>
</gene>
<dbReference type="AlphaFoldDB" id="A0A837ISP1"/>
<protein>
    <recommendedName>
        <fullName evidence="3">Glycosyltransferase family 1 protein</fullName>
    </recommendedName>
</protein>
<evidence type="ECO:0000313" key="2">
    <source>
        <dbReference type="Proteomes" id="UP000035618"/>
    </source>
</evidence>
<name>A0A837ISP1_9LACO</name>
<accession>A0A837ISP1</accession>
<reference evidence="1 2" key="1">
    <citation type="journal article" date="2015" name="BMC Microbiol.">
        <title>Lactobacillus ruminis strains cluster according to their mammalian gut source.</title>
        <authorList>
            <person name="O' Donnell M.M."/>
            <person name="Harris H.M."/>
            <person name="Lynch D.B."/>
            <person name="Ross R.P."/>
            <person name="O'Toole P.W."/>
        </authorList>
    </citation>
    <scope>NUCLEOTIDE SEQUENCE [LARGE SCALE GENOMIC DNA]</scope>
    <source>
        <strain evidence="1 2">ATCC 27780</strain>
    </source>
</reference>
<evidence type="ECO:0000313" key="1">
    <source>
        <dbReference type="EMBL" id="KLA46852.1"/>
    </source>
</evidence>
<sequence>MVFLRKDNDMTVFVVCPAFHKTGGTELAHQLVFELNKIDVSAIITYYDYEKYKDPINEEFRQYVKSYETIDNIIDSEENFILVPEINFALLNNYSNIRKGIWWMSVDNYLKNDGFINGFRTVGFINALKAVLGKRNTLFARGFDKNVLHFYQSEYAHQFLINEGVKESNISKLSDYVNDLYLEKRTDTKKNKVVLYNPKKGYDFTKKLINKSSGIKWIAIENLTTQQVKELLSESMVYIDFGNHPGKDRFPREAAISGCCIITGLNGSAKYYEDIPIPDDYKFEKKESNISAILDKVTDCLENYDSNFEKFATYRNMIRNEHSVFCKDVKAFVKRIGVQYK</sequence>
<dbReference type="Proteomes" id="UP000035618">
    <property type="component" value="Unassembled WGS sequence"/>
</dbReference>
<dbReference type="EMBL" id="JHAJ01000029">
    <property type="protein sequence ID" value="KLA46852.1"/>
    <property type="molecule type" value="Genomic_DNA"/>
</dbReference>
<evidence type="ECO:0008006" key="3">
    <source>
        <dbReference type="Google" id="ProtNLM"/>
    </source>
</evidence>
<proteinExistence type="predicted"/>
<organism evidence="1 2">
    <name type="scientific">Ligilactobacillus ruminis</name>
    <dbReference type="NCBI Taxonomy" id="1623"/>
    <lineage>
        <taxon>Bacteria</taxon>
        <taxon>Bacillati</taxon>
        <taxon>Bacillota</taxon>
        <taxon>Bacilli</taxon>
        <taxon>Lactobacillales</taxon>
        <taxon>Lactobacillaceae</taxon>
        <taxon>Ligilactobacillus</taxon>
    </lineage>
</organism>
<comment type="caution">
    <text evidence="1">The sequence shown here is derived from an EMBL/GenBank/DDBJ whole genome shotgun (WGS) entry which is preliminary data.</text>
</comment>